<dbReference type="PATRIC" id="fig|421052.3.peg.592"/>
<dbReference type="HOGENOM" id="CLU_145397_0_0_6"/>
<accession>S3NP48</accession>
<dbReference type="InterPro" id="IPR016181">
    <property type="entry name" value="Acyl_CoA_acyltransferase"/>
</dbReference>
<dbReference type="InterPro" id="IPR000182">
    <property type="entry name" value="GNAT_dom"/>
</dbReference>
<dbReference type="PROSITE" id="PS51186">
    <property type="entry name" value="GNAT"/>
    <property type="match status" value="1"/>
</dbReference>
<dbReference type="EMBL" id="ATGI01000005">
    <property type="protein sequence ID" value="EPF80143.1"/>
    <property type="molecule type" value="Genomic_DNA"/>
</dbReference>
<keyword evidence="3" id="KW-1185">Reference proteome</keyword>
<evidence type="ECO:0000259" key="1">
    <source>
        <dbReference type="PROSITE" id="PS51186"/>
    </source>
</evidence>
<organism evidence="2 3">
    <name type="scientific">Acinetobacter rudis CIP 110305</name>
    <dbReference type="NCBI Taxonomy" id="421052"/>
    <lineage>
        <taxon>Bacteria</taxon>
        <taxon>Pseudomonadati</taxon>
        <taxon>Pseudomonadota</taxon>
        <taxon>Gammaproteobacteria</taxon>
        <taxon>Moraxellales</taxon>
        <taxon>Moraxellaceae</taxon>
        <taxon>Acinetobacter</taxon>
    </lineage>
</organism>
<sequence length="142" mass="16347">MTRLIRLARLEDIASLIKLDTVAAHDVERIEQIQYWVQSQSCYVLIEQNVIMAYAVLHHHFFAQAFIEMLMVDQSYRQQGLGLALIQHLQAISSTKLFSSTNASNTKMQRLFEKAGFKRSGYIDHLDHDDPELIYVYLGSVS</sequence>
<protein>
    <recommendedName>
        <fullName evidence="1">N-acetyltransferase domain-containing protein</fullName>
    </recommendedName>
</protein>
<gene>
    <name evidence="2" type="ORF">F945_00595</name>
</gene>
<dbReference type="RefSeq" id="WP_016655030.1">
    <property type="nucleotide sequence ID" value="NZ_KE340348.1"/>
</dbReference>
<reference evidence="2 3" key="1">
    <citation type="submission" date="2013-06" db="EMBL/GenBank/DDBJ databases">
        <title>The Genome Sequence of Acinetobacter rudis CIP 110305.</title>
        <authorList>
            <consortium name="The Broad Institute Genome Sequencing Platform"/>
            <consortium name="The Broad Institute Genome Sequencing Center for Infectious Disease"/>
            <person name="Cerqueira G."/>
            <person name="Feldgarden M."/>
            <person name="Courvalin P."/>
            <person name="Perichon B."/>
            <person name="Grillot-Courvalin C."/>
            <person name="Clermont D."/>
            <person name="Rocha E."/>
            <person name="Yoon E.-J."/>
            <person name="Nemec A."/>
            <person name="Young S.K."/>
            <person name="Zeng Q."/>
            <person name="Gargeya S."/>
            <person name="Fitzgerald M."/>
            <person name="Abouelleil A."/>
            <person name="Alvarado L."/>
            <person name="Berlin A.M."/>
            <person name="Chapman S.B."/>
            <person name="Dewar J."/>
            <person name="Goldberg J."/>
            <person name="Griggs A."/>
            <person name="Gujja S."/>
            <person name="Hansen M."/>
            <person name="Howarth C."/>
            <person name="Imamovic A."/>
            <person name="Larimer J."/>
            <person name="McCowan C."/>
            <person name="Murphy C."/>
            <person name="Pearson M."/>
            <person name="Priest M."/>
            <person name="Roberts A."/>
            <person name="Saif S."/>
            <person name="Shea T."/>
            <person name="Sykes S."/>
            <person name="Wortman J."/>
            <person name="Nusbaum C."/>
            <person name="Birren B."/>
        </authorList>
    </citation>
    <scope>NUCLEOTIDE SEQUENCE [LARGE SCALE GENOMIC DNA]</scope>
    <source>
        <strain evidence="2 3">CIP 110305</strain>
    </source>
</reference>
<dbReference type="eggNOG" id="COG0456">
    <property type="taxonomic scope" value="Bacteria"/>
</dbReference>
<dbReference type="GO" id="GO:0016747">
    <property type="term" value="F:acyltransferase activity, transferring groups other than amino-acyl groups"/>
    <property type="evidence" value="ECO:0007669"/>
    <property type="project" value="InterPro"/>
</dbReference>
<dbReference type="Pfam" id="PF00583">
    <property type="entry name" value="Acetyltransf_1"/>
    <property type="match status" value="1"/>
</dbReference>
<dbReference type="SUPFAM" id="SSF55729">
    <property type="entry name" value="Acyl-CoA N-acyltransferases (Nat)"/>
    <property type="match status" value="1"/>
</dbReference>
<evidence type="ECO:0000313" key="3">
    <source>
        <dbReference type="Proteomes" id="UP000014568"/>
    </source>
</evidence>
<feature type="domain" description="N-acetyltransferase" evidence="1">
    <location>
        <begin position="3"/>
        <end position="140"/>
    </location>
</feature>
<dbReference type="Proteomes" id="UP000014568">
    <property type="component" value="Unassembled WGS sequence"/>
</dbReference>
<comment type="caution">
    <text evidence="2">The sequence shown here is derived from an EMBL/GenBank/DDBJ whole genome shotgun (WGS) entry which is preliminary data.</text>
</comment>
<dbReference type="AlphaFoldDB" id="S3NP48"/>
<evidence type="ECO:0000313" key="2">
    <source>
        <dbReference type="EMBL" id="EPF80143.1"/>
    </source>
</evidence>
<dbReference type="CDD" id="cd04301">
    <property type="entry name" value="NAT_SF"/>
    <property type="match status" value="1"/>
</dbReference>
<dbReference type="Gene3D" id="3.40.630.30">
    <property type="match status" value="1"/>
</dbReference>
<name>S3NP48_9GAMM</name>
<dbReference type="OrthoDB" id="5638018at2"/>
<proteinExistence type="predicted"/>
<dbReference type="STRING" id="632955.GCA_000829675_00670"/>